<accession>A0A7C5RIS5</accession>
<proteinExistence type="predicted"/>
<reference evidence="1" key="1">
    <citation type="journal article" date="2020" name="mSystems">
        <title>Genome- and Community-Level Interaction Insights into Carbon Utilization and Element Cycling Functions of Hydrothermarchaeota in Hydrothermal Sediment.</title>
        <authorList>
            <person name="Zhou Z."/>
            <person name="Liu Y."/>
            <person name="Xu W."/>
            <person name="Pan J."/>
            <person name="Luo Z.H."/>
            <person name="Li M."/>
        </authorList>
    </citation>
    <scope>NUCLEOTIDE SEQUENCE [LARGE SCALE GENOMIC DNA]</scope>
    <source>
        <strain evidence="1">SpSt-609</strain>
    </source>
</reference>
<evidence type="ECO:0008006" key="2">
    <source>
        <dbReference type="Google" id="ProtNLM"/>
    </source>
</evidence>
<comment type="caution">
    <text evidence="1">The sequence shown here is derived from an EMBL/GenBank/DDBJ whole genome shotgun (WGS) entry which is preliminary data.</text>
</comment>
<gene>
    <name evidence="1" type="ORF">ENT77_02375</name>
</gene>
<protein>
    <recommendedName>
        <fullName evidence="2">Outer membrane protein beta-barrel domain-containing protein</fullName>
    </recommendedName>
</protein>
<dbReference type="EMBL" id="DSZY01000012">
    <property type="protein sequence ID" value="HGU40029.1"/>
    <property type="molecule type" value="Genomic_DNA"/>
</dbReference>
<name>A0A7C5RIS5_9BACT</name>
<organism evidence="1">
    <name type="scientific">Fervidobacterium thailandense</name>
    <dbReference type="NCBI Taxonomy" id="1008305"/>
    <lineage>
        <taxon>Bacteria</taxon>
        <taxon>Thermotogati</taxon>
        <taxon>Thermotogota</taxon>
        <taxon>Thermotogae</taxon>
        <taxon>Thermotogales</taxon>
        <taxon>Fervidobacteriaceae</taxon>
        <taxon>Fervidobacterium</taxon>
    </lineage>
</organism>
<dbReference type="AlphaFoldDB" id="A0A7C5RIS5"/>
<evidence type="ECO:0000313" key="1">
    <source>
        <dbReference type="EMBL" id="HGU40029.1"/>
    </source>
</evidence>
<sequence>MSGNLKSKSKLVFLVLVFLSTATVVFPYFNIGLGYYFGNQNNFLLRVGYEQLNGANFSLYGEYIVNNGWIVFSKLGFRVSNFKVGPFIHVLHMQTNNAPDFAFGGLLDFPLTDNLEVAVGMTYKEGTPIGKLLFASLRFYVPDPPGMKMRDRLYIELGYRMESFVLIVGLLEP</sequence>